<name>A0ABW6R750_9NOCA</name>
<feature type="chain" id="PRO_5047109796" evidence="2">
    <location>
        <begin position="29"/>
        <end position="92"/>
    </location>
</feature>
<reference evidence="3 4" key="1">
    <citation type="submission" date="2024-10" db="EMBL/GenBank/DDBJ databases">
        <title>The Natural Products Discovery Center: Release of the First 8490 Sequenced Strains for Exploring Actinobacteria Biosynthetic Diversity.</title>
        <authorList>
            <person name="Kalkreuter E."/>
            <person name="Kautsar S.A."/>
            <person name="Yang D."/>
            <person name="Bader C.D."/>
            <person name="Teijaro C.N."/>
            <person name="Fluegel L."/>
            <person name="Davis C.M."/>
            <person name="Simpson J.R."/>
            <person name="Lauterbach L."/>
            <person name="Steele A.D."/>
            <person name="Gui C."/>
            <person name="Meng S."/>
            <person name="Li G."/>
            <person name="Viehrig K."/>
            <person name="Ye F."/>
            <person name="Su P."/>
            <person name="Kiefer A.F."/>
            <person name="Nichols A."/>
            <person name="Cepeda A.J."/>
            <person name="Yan W."/>
            <person name="Fan B."/>
            <person name="Jiang Y."/>
            <person name="Adhikari A."/>
            <person name="Zheng C.-J."/>
            <person name="Schuster L."/>
            <person name="Cowan T.M."/>
            <person name="Smanski M.J."/>
            <person name="Chevrette M.G."/>
            <person name="De Carvalho L.P.S."/>
            <person name="Shen B."/>
        </authorList>
    </citation>
    <scope>NUCLEOTIDE SEQUENCE [LARGE SCALE GENOMIC DNA]</scope>
    <source>
        <strain evidence="3 4">NPDC003040</strain>
    </source>
</reference>
<dbReference type="Proteomes" id="UP001601948">
    <property type="component" value="Unassembled WGS sequence"/>
</dbReference>
<dbReference type="EMBL" id="JBIAPI010000016">
    <property type="protein sequence ID" value="MFF3228907.1"/>
    <property type="molecule type" value="Genomic_DNA"/>
</dbReference>
<accession>A0ABW6R750</accession>
<evidence type="ECO:0000313" key="3">
    <source>
        <dbReference type="EMBL" id="MFF3228907.1"/>
    </source>
</evidence>
<feature type="compositionally biased region" description="Gly residues" evidence="1">
    <location>
        <begin position="77"/>
        <end position="92"/>
    </location>
</feature>
<feature type="signal peptide" evidence="2">
    <location>
        <begin position="1"/>
        <end position="28"/>
    </location>
</feature>
<sequence length="92" mass="9521">MRKVPAALLAVVAATGVAGAVFASPASAAIDGTVLNCVNEETYTEYQQWIKDADAAAKKASEEEARKKSECEQKGGKYAGGGKCQMPRGRGG</sequence>
<gene>
    <name evidence="3" type="ORF">ACFYV7_39390</name>
</gene>
<evidence type="ECO:0000256" key="1">
    <source>
        <dbReference type="SAM" id="MobiDB-lite"/>
    </source>
</evidence>
<feature type="region of interest" description="Disordered" evidence="1">
    <location>
        <begin position="58"/>
        <end position="92"/>
    </location>
</feature>
<proteinExistence type="predicted"/>
<feature type="compositionally biased region" description="Basic and acidic residues" evidence="1">
    <location>
        <begin position="58"/>
        <end position="75"/>
    </location>
</feature>
<dbReference type="RefSeq" id="WP_387726081.1">
    <property type="nucleotide sequence ID" value="NZ_JBIAPI010000016.1"/>
</dbReference>
<protein>
    <submittedName>
        <fullName evidence="3">Uncharacterized protein</fullName>
    </submittedName>
</protein>
<organism evidence="3 4">
    <name type="scientific">Nocardia suismassiliense</name>
    <dbReference type="NCBI Taxonomy" id="2077092"/>
    <lineage>
        <taxon>Bacteria</taxon>
        <taxon>Bacillati</taxon>
        <taxon>Actinomycetota</taxon>
        <taxon>Actinomycetes</taxon>
        <taxon>Mycobacteriales</taxon>
        <taxon>Nocardiaceae</taxon>
        <taxon>Nocardia</taxon>
    </lineage>
</organism>
<evidence type="ECO:0000256" key="2">
    <source>
        <dbReference type="SAM" id="SignalP"/>
    </source>
</evidence>
<comment type="caution">
    <text evidence="3">The sequence shown here is derived from an EMBL/GenBank/DDBJ whole genome shotgun (WGS) entry which is preliminary data.</text>
</comment>
<keyword evidence="4" id="KW-1185">Reference proteome</keyword>
<keyword evidence="2" id="KW-0732">Signal</keyword>
<evidence type="ECO:0000313" key="4">
    <source>
        <dbReference type="Proteomes" id="UP001601948"/>
    </source>
</evidence>